<accession>A0A8S3CAQ6</accession>
<dbReference type="AlphaFoldDB" id="A0A8S3CAQ6"/>
<evidence type="ECO:0000313" key="4">
    <source>
        <dbReference type="Proteomes" id="UP000681967"/>
    </source>
</evidence>
<feature type="compositionally biased region" description="Polar residues" evidence="1">
    <location>
        <begin position="33"/>
        <end position="47"/>
    </location>
</feature>
<dbReference type="Proteomes" id="UP000681967">
    <property type="component" value="Unassembled WGS sequence"/>
</dbReference>
<gene>
    <name evidence="2" type="ORF">BYL167_LOCUS52191</name>
    <name evidence="3" type="ORF">GIL414_LOCUS61233</name>
</gene>
<name>A0A8S3CAQ6_9BILA</name>
<evidence type="ECO:0000313" key="3">
    <source>
        <dbReference type="EMBL" id="CAF5073002.1"/>
    </source>
</evidence>
<evidence type="ECO:0000256" key="1">
    <source>
        <dbReference type="SAM" id="MobiDB-lite"/>
    </source>
</evidence>
<dbReference type="EMBL" id="CAJOBJ010239818">
    <property type="protein sequence ID" value="CAF5073002.1"/>
    <property type="molecule type" value="Genomic_DNA"/>
</dbReference>
<evidence type="ECO:0000313" key="2">
    <source>
        <dbReference type="EMBL" id="CAF4901421.1"/>
    </source>
</evidence>
<sequence>KFSVQTVLNGSFPRVGDKQQQQQQQQQQHTQQLTNGNRSVKSYNILNNDSSLPFLNDSVG</sequence>
<organism evidence="2 4">
    <name type="scientific">Rotaria magnacalcarata</name>
    <dbReference type="NCBI Taxonomy" id="392030"/>
    <lineage>
        <taxon>Eukaryota</taxon>
        <taxon>Metazoa</taxon>
        <taxon>Spiralia</taxon>
        <taxon>Gnathifera</taxon>
        <taxon>Rotifera</taxon>
        <taxon>Eurotatoria</taxon>
        <taxon>Bdelloidea</taxon>
        <taxon>Philodinida</taxon>
        <taxon>Philodinidae</taxon>
        <taxon>Rotaria</taxon>
    </lineage>
</organism>
<feature type="non-terminal residue" evidence="2">
    <location>
        <position position="1"/>
    </location>
</feature>
<comment type="caution">
    <text evidence="2">The sequence shown here is derived from an EMBL/GenBank/DDBJ whole genome shotgun (WGS) entry which is preliminary data.</text>
</comment>
<dbReference type="Proteomes" id="UP000681720">
    <property type="component" value="Unassembled WGS sequence"/>
</dbReference>
<protein>
    <submittedName>
        <fullName evidence="2">Uncharacterized protein</fullName>
    </submittedName>
</protein>
<reference evidence="2" key="1">
    <citation type="submission" date="2021-02" db="EMBL/GenBank/DDBJ databases">
        <authorList>
            <person name="Nowell W R."/>
        </authorList>
    </citation>
    <scope>NUCLEOTIDE SEQUENCE</scope>
</reference>
<feature type="compositionally biased region" description="Low complexity" evidence="1">
    <location>
        <begin position="19"/>
        <end position="32"/>
    </location>
</feature>
<proteinExistence type="predicted"/>
<dbReference type="EMBL" id="CAJOBH010168040">
    <property type="protein sequence ID" value="CAF4901421.1"/>
    <property type="molecule type" value="Genomic_DNA"/>
</dbReference>
<feature type="non-terminal residue" evidence="2">
    <location>
        <position position="60"/>
    </location>
</feature>
<feature type="region of interest" description="Disordered" evidence="1">
    <location>
        <begin position="1"/>
        <end position="47"/>
    </location>
</feature>